<sequence>MASSRGRARLAERTHKRFAFGSSTPRELSHMSVPPVFRAIDAKSQKEIAERSQSSSSVLANSLSLMARPKVNLSFYLRQAHSSHPLSRSGCRTVYLRKVCRDFDHICFATVGCVCSSVPTKQNANTITTVTVQTSAKYKPDPNK</sequence>
<protein>
    <submittedName>
        <fullName evidence="2">Uncharacterized protein</fullName>
    </submittedName>
</protein>
<reference evidence="2" key="1">
    <citation type="submission" date="2022-11" db="UniProtKB">
        <authorList>
            <consortium name="WormBaseParasite"/>
        </authorList>
    </citation>
    <scope>IDENTIFICATION</scope>
</reference>
<accession>A0A914YQM3</accession>
<proteinExistence type="predicted"/>
<dbReference type="AlphaFoldDB" id="A0A914YQM3"/>
<evidence type="ECO:0000313" key="2">
    <source>
        <dbReference type="WBParaSite" id="PSU_v2.g21358.t1"/>
    </source>
</evidence>
<keyword evidence="1" id="KW-1185">Reference proteome</keyword>
<dbReference type="WBParaSite" id="PSU_v2.g21358.t1">
    <property type="protein sequence ID" value="PSU_v2.g21358.t1"/>
    <property type="gene ID" value="PSU_v2.g21358"/>
</dbReference>
<dbReference type="Proteomes" id="UP000887577">
    <property type="component" value="Unplaced"/>
</dbReference>
<evidence type="ECO:0000313" key="1">
    <source>
        <dbReference type="Proteomes" id="UP000887577"/>
    </source>
</evidence>
<organism evidence="1 2">
    <name type="scientific">Panagrolaimus superbus</name>
    <dbReference type="NCBI Taxonomy" id="310955"/>
    <lineage>
        <taxon>Eukaryota</taxon>
        <taxon>Metazoa</taxon>
        <taxon>Ecdysozoa</taxon>
        <taxon>Nematoda</taxon>
        <taxon>Chromadorea</taxon>
        <taxon>Rhabditida</taxon>
        <taxon>Tylenchina</taxon>
        <taxon>Panagrolaimomorpha</taxon>
        <taxon>Panagrolaimoidea</taxon>
        <taxon>Panagrolaimidae</taxon>
        <taxon>Panagrolaimus</taxon>
    </lineage>
</organism>
<name>A0A914YQM3_9BILA</name>